<evidence type="ECO:0000256" key="10">
    <source>
        <dbReference type="ARBA" id="ARBA00023186"/>
    </source>
</evidence>
<dbReference type="PROSITE" id="PS51257">
    <property type="entry name" value="PROKAR_LIPOPROTEIN"/>
    <property type="match status" value="1"/>
</dbReference>
<evidence type="ECO:0000256" key="8">
    <source>
        <dbReference type="ARBA" id="ARBA00023136"/>
    </source>
</evidence>
<comment type="similarity">
    <text evidence="2">Belongs to the LolB family.</text>
</comment>
<evidence type="ECO:0000256" key="3">
    <source>
        <dbReference type="ARBA" id="ARBA00011245"/>
    </source>
</evidence>
<evidence type="ECO:0000256" key="11">
    <source>
        <dbReference type="ARBA" id="ARBA00023237"/>
    </source>
</evidence>
<dbReference type="Gene3D" id="2.50.20.10">
    <property type="entry name" value="Lipoprotein localisation LolA/LolB/LppX"/>
    <property type="match status" value="1"/>
</dbReference>
<keyword evidence="8" id="KW-0472">Membrane</keyword>
<organism evidence="14 15">
    <name type="scientific">Moraxella bovoculi 237</name>
    <dbReference type="NCBI Taxonomy" id="743974"/>
    <lineage>
        <taxon>Bacteria</taxon>
        <taxon>Pseudomonadati</taxon>
        <taxon>Pseudomonadota</taxon>
        <taxon>Gammaproteobacteria</taxon>
        <taxon>Moraxellales</taxon>
        <taxon>Moraxellaceae</taxon>
        <taxon>Moraxella</taxon>
    </lineage>
</organism>
<feature type="chain" id="PRO_5001631066" description="Outer-membrane lipoprotein LolB" evidence="13">
    <location>
        <begin position="17"/>
        <end position="187"/>
    </location>
</feature>
<evidence type="ECO:0000256" key="1">
    <source>
        <dbReference type="ARBA" id="ARBA00004459"/>
    </source>
</evidence>
<comment type="caution">
    <text evidence="14">The sequence shown here is derived from an EMBL/GenBank/DDBJ whole genome shotgun (WGS) entry which is preliminary data.</text>
</comment>
<dbReference type="SUPFAM" id="SSF89392">
    <property type="entry name" value="Prokaryotic lipoproteins and lipoprotein localization factors"/>
    <property type="match status" value="1"/>
</dbReference>
<feature type="signal peptide" evidence="13">
    <location>
        <begin position="1"/>
        <end position="16"/>
    </location>
</feature>
<dbReference type="CDD" id="cd16326">
    <property type="entry name" value="LolB"/>
    <property type="match status" value="1"/>
</dbReference>
<comment type="subunit">
    <text evidence="3">Monomer.</text>
</comment>
<evidence type="ECO:0000256" key="6">
    <source>
        <dbReference type="ARBA" id="ARBA00022729"/>
    </source>
</evidence>
<name>A0A066UKA1_9GAMM</name>
<dbReference type="InterPro" id="IPR004565">
    <property type="entry name" value="OM_lipoprot_LolB"/>
</dbReference>
<keyword evidence="12 14" id="KW-0449">Lipoprotein</keyword>
<evidence type="ECO:0000256" key="7">
    <source>
        <dbReference type="ARBA" id="ARBA00022927"/>
    </source>
</evidence>
<keyword evidence="11" id="KW-0998">Cell outer membrane</keyword>
<evidence type="ECO:0000313" key="14">
    <source>
        <dbReference type="EMBL" id="KDN24589.1"/>
    </source>
</evidence>
<keyword evidence="6 13" id="KW-0732">Signal</keyword>
<evidence type="ECO:0000313" key="15">
    <source>
        <dbReference type="Proteomes" id="UP000035860"/>
    </source>
</evidence>
<dbReference type="Proteomes" id="UP000035860">
    <property type="component" value="Unassembled WGS sequence"/>
</dbReference>
<protein>
    <recommendedName>
        <fullName evidence="4">Outer-membrane lipoprotein LolB</fullName>
    </recommendedName>
</protein>
<comment type="subcellular location">
    <subcellularLocation>
        <location evidence="1">Cell outer membrane</location>
        <topology evidence="1">Lipid-anchor</topology>
    </subcellularLocation>
</comment>
<dbReference type="EMBL" id="AOMT01000031">
    <property type="protein sequence ID" value="KDN24589.1"/>
    <property type="molecule type" value="Genomic_DNA"/>
</dbReference>
<keyword evidence="7" id="KW-0653">Protein transport</keyword>
<evidence type="ECO:0000256" key="9">
    <source>
        <dbReference type="ARBA" id="ARBA00023139"/>
    </source>
</evidence>
<dbReference type="GO" id="GO:0015031">
    <property type="term" value="P:protein transport"/>
    <property type="evidence" value="ECO:0007669"/>
    <property type="project" value="UniProtKB-KW"/>
</dbReference>
<evidence type="ECO:0000256" key="2">
    <source>
        <dbReference type="ARBA" id="ARBA00009696"/>
    </source>
</evidence>
<proteinExistence type="inferred from homology"/>
<dbReference type="AlphaFoldDB" id="A0A066UKA1"/>
<evidence type="ECO:0000256" key="12">
    <source>
        <dbReference type="ARBA" id="ARBA00023288"/>
    </source>
</evidence>
<keyword evidence="15" id="KW-1185">Reference proteome</keyword>
<accession>A0A066UKA1</accession>
<keyword evidence="10" id="KW-0143">Chaperone</keyword>
<dbReference type="GO" id="GO:0009279">
    <property type="term" value="C:cell outer membrane"/>
    <property type="evidence" value="ECO:0007669"/>
    <property type="project" value="UniProtKB-SubCell"/>
</dbReference>
<dbReference type="RefSeq" id="WP_036366658.1">
    <property type="nucleotide sequence ID" value="NZ_AOMT01000031.1"/>
</dbReference>
<dbReference type="Pfam" id="PF03550">
    <property type="entry name" value="LolB"/>
    <property type="match status" value="1"/>
</dbReference>
<dbReference type="InterPro" id="IPR029046">
    <property type="entry name" value="LolA/LolB/LppX"/>
</dbReference>
<gene>
    <name evidence="14" type="ORF">MBO_08422</name>
</gene>
<keyword evidence="5" id="KW-0813">Transport</keyword>
<dbReference type="OrthoDB" id="9797618at2"/>
<evidence type="ECO:0000256" key="4">
    <source>
        <dbReference type="ARBA" id="ARBA00016202"/>
    </source>
</evidence>
<sequence length="187" mass="19721">MNTKILLAAAAVAALAGCQTLPKTQPTPTQTVSAPIKFSISGKIGITSVSTEGNQSGTAFYAWAQDAERFAIDLTGALGIGATSISFDGRTATLTSERTGEISASTPEELLLRATGWQAPISQLPYWIVGRAAPSDSDHSRDGAGRLLSATNGDWTANFEYKGSTPNRLRITHTDGHRVVMAMAHMQ</sequence>
<evidence type="ECO:0000256" key="5">
    <source>
        <dbReference type="ARBA" id="ARBA00022448"/>
    </source>
</evidence>
<reference evidence="14 15" key="1">
    <citation type="journal article" date="2014" name="Genome Announc.">
        <title>Draft Genome Sequence of Moraxella bovoculi Strain 237T (ATCC BAA-1259T) Isolated from a Calf with Infectious Bovine Keratoconjunctivitis.</title>
        <authorList>
            <person name="Calcutt M.J."/>
            <person name="Foecking M.F."/>
            <person name="Martin N.T."/>
            <person name="Mhlanga-Mutangadura T."/>
            <person name="Reilly T.J."/>
        </authorList>
    </citation>
    <scope>NUCLEOTIDE SEQUENCE [LARGE SCALE GENOMIC DNA]</scope>
    <source>
        <strain evidence="14 15">237</strain>
    </source>
</reference>
<keyword evidence="9" id="KW-0564">Palmitate</keyword>
<evidence type="ECO:0000256" key="13">
    <source>
        <dbReference type="SAM" id="SignalP"/>
    </source>
</evidence>
<dbReference type="eggNOG" id="COG3017">
    <property type="taxonomic scope" value="Bacteria"/>
</dbReference>